<evidence type="ECO:0000313" key="3">
    <source>
        <dbReference type="RefSeq" id="XP_034230398.1"/>
    </source>
</evidence>
<proteinExistence type="predicted"/>
<keyword evidence="2" id="KW-1185">Reference proteome</keyword>
<dbReference type="AlphaFoldDB" id="A0A6P8XU05"/>
<sequence length="126" mass="14246">MRLLRAAMHFGNVFVVVPILIFVVAAATALPTKLTADPPICDLFYSYSLQNGRCNGDEKLPVPCEGWCHMYIQCTNGVPASKGTKCGGLFHVEVFDYETRECKFKEFLISKYCDWWKTINTTSTQH</sequence>
<dbReference type="RefSeq" id="XP_034230398.1">
    <property type="nucleotide sequence ID" value="XM_034374507.1"/>
</dbReference>
<dbReference type="Proteomes" id="UP000515158">
    <property type="component" value="Unplaced"/>
</dbReference>
<feature type="chain" id="PRO_5027849286" evidence="1">
    <location>
        <begin position="30"/>
        <end position="126"/>
    </location>
</feature>
<keyword evidence="1" id="KW-0732">Signal</keyword>
<gene>
    <name evidence="3" type="primary">LOC117639088</name>
</gene>
<organism evidence="3">
    <name type="scientific">Thrips palmi</name>
    <name type="common">Melon thrips</name>
    <dbReference type="NCBI Taxonomy" id="161013"/>
    <lineage>
        <taxon>Eukaryota</taxon>
        <taxon>Metazoa</taxon>
        <taxon>Ecdysozoa</taxon>
        <taxon>Arthropoda</taxon>
        <taxon>Hexapoda</taxon>
        <taxon>Insecta</taxon>
        <taxon>Pterygota</taxon>
        <taxon>Neoptera</taxon>
        <taxon>Paraneoptera</taxon>
        <taxon>Thysanoptera</taxon>
        <taxon>Terebrantia</taxon>
        <taxon>Thripoidea</taxon>
        <taxon>Thripidae</taxon>
        <taxon>Thrips</taxon>
    </lineage>
</organism>
<dbReference type="GeneID" id="117639088"/>
<evidence type="ECO:0000313" key="2">
    <source>
        <dbReference type="Proteomes" id="UP000515158"/>
    </source>
</evidence>
<evidence type="ECO:0000256" key="1">
    <source>
        <dbReference type="SAM" id="SignalP"/>
    </source>
</evidence>
<accession>A0A6P8XU05</accession>
<name>A0A6P8XU05_THRPL</name>
<protein>
    <submittedName>
        <fullName evidence="3">Uncharacterized protein LOC117639088 isoform X3</fullName>
    </submittedName>
</protein>
<reference evidence="3" key="1">
    <citation type="submission" date="2025-08" db="UniProtKB">
        <authorList>
            <consortium name="RefSeq"/>
        </authorList>
    </citation>
    <scope>IDENTIFICATION</scope>
    <source>
        <tissue evidence="3">Total insect</tissue>
    </source>
</reference>
<feature type="signal peptide" evidence="1">
    <location>
        <begin position="1"/>
        <end position="29"/>
    </location>
</feature>
<dbReference type="OrthoDB" id="6020543at2759"/>